<evidence type="ECO:0000313" key="5">
    <source>
        <dbReference type="Proteomes" id="UP000238479"/>
    </source>
</evidence>
<comment type="caution">
    <text evidence="4">The sequence shown here is derived from an EMBL/GenBank/DDBJ whole genome shotgun (WGS) entry which is preliminary data.</text>
</comment>
<dbReference type="GO" id="GO:0005840">
    <property type="term" value="C:ribosome"/>
    <property type="evidence" value="ECO:0007669"/>
    <property type="project" value="UniProtKB-KW"/>
</dbReference>
<gene>
    <name evidence="4" type="ORF">RchiOBHm_Chr5g0018121</name>
</gene>
<comment type="similarity">
    <text evidence="1">Belongs to the eukaryotic ribosomal protein eL33 family.</text>
</comment>
<evidence type="ECO:0000256" key="1">
    <source>
        <dbReference type="ARBA" id="ARBA00009269"/>
    </source>
</evidence>
<sequence>MQVNSVAEYLTLVQIEGVNCQAEAVWYAGKRMAFFYRAKVMKNGSYYHCIWGKVSRPHRNSGTVRAKFKSSLPPKYLGVRMRVFMYPMPAISKLGTCSLLCSTC</sequence>
<dbReference type="InterPro" id="IPR038661">
    <property type="entry name" value="Ribosomal_eL33_sf"/>
</dbReference>
<accession>A0A2P6Q6P4</accession>
<dbReference type="EMBL" id="PDCK01000043">
    <property type="protein sequence ID" value="PRQ29834.1"/>
    <property type="molecule type" value="Genomic_DNA"/>
</dbReference>
<protein>
    <submittedName>
        <fullName evidence="4">Putative ribosomal protein L35A</fullName>
    </submittedName>
</protein>
<keyword evidence="2 4" id="KW-0689">Ribosomal protein</keyword>
<dbReference type="GO" id="GO:0003735">
    <property type="term" value="F:structural constituent of ribosome"/>
    <property type="evidence" value="ECO:0007669"/>
    <property type="project" value="InterPro"/>
</dbReference>
<name>A0A2P6Q6P4_ROSCH</name>
<evidence type="ECO:0000256" key="2">
    <source>
        <dbReference type="ARBA" id="ARBA00022980"/>
    </source>
</evidence>
<dbReference type="STRING" id="74649.A0A2P6Q6P4"/>
<reference evidence="4 5" key="1">
    <citation type="journal article" date="2018" name="Nat. Genet.">
        <title>The Rosa genome provides new insights in the design of modern roses.</title>
        <authorList>
            <person name="Bendahmane M."/>
        </authorList>
    </citation>
    <scope>NUCLEOTIDE SEQUENCE [LARGE SCALE GENOMIC DNA]</scope>
    <source>
        <strain evidence="5">cv. Old Blush</strain>
    </source>
</reference>
<evidence type="ECO:0000256" key="3">
    <source>
        <dbReference type="ARBA" id="ARBA00023274"/>
    </source>
</evidence>
<dbReference type="Pfam" id="PF01247">
    <property type="entry name" value="Ribosomal_L35Ae"/>
    <property type="match status" value="1"/>
</dbReference>
<keyword evidence="5" id="KW-1185">Reference proteome</keyword>
<dbReference type="Gene3D" id="2.40.10.190">
    <property type="entry name" value="translation elongation factor selb, chain A, domain 4"/>
    <property type="match status" value="1"/>
</dbReference>
<dbReference type="AlphaFoldDB" id="A0A2P6Q6P4"/>
<keyword evidence="3" id="KW-0687">Ribonucleoprotein</keyword>
<dbReference type="InterPro" id="IPR001780">
    <property type="entry name" value="Ribosomal_eL33"/>
</dbReference>
<evidence type="ECO:0000313" key="4">
    <source>
        <dbReference type="EMBL" id="PRQ29834.1"/>
    </source>
</evidence>
<dbReference type="GO" id="GO:1990904">
    <property type="term" value="C:ribonucleoprotein complex"/>
    <property type="evidence" value="ECO:0007669"/>
    <property type="project" value="UniProtKB-KW"/>
</dbReference>
<dbReference type="GO" id="GO:0006412">
    <property type="term" value="P:translation"/>
    <property type="evidence" value="ECO:0007669"/>
    <property type="project" value="InterPro"/>
</dbReference>
<dbReference type="SUPFAM" id="SSF50447">
    <property type="entry name" value="Translation proteins"/>
    <property type="match status" value="1"/>
</dbReference>
<dbReference type="InterPro" id="IPR009000">
    <property type="entry name" value="Transl_B-barrel_sf"/>
</dbReference>
<dbReference type="Gramene" id="PRQ29834">
    <property type="protein sequence ID" value="PRQ29834"/>
    <property type="gene ID" value="RchiOBHm_Chr5g0018121"/>
</dbReference>
<proteinExistence type="inferred from homology"/>
<dbReference type="PANTHER" id="PTHR10902">
    <property type="entry name" value="60S RIBOSOMAL PROTEIN L35A"/>
    <property type="match status" value="1"/>
</dbReference>
<dbReference type="Proteomes" id="UP000238479">
    <property type="component" value="Chromosome 5"/>
</dbReference>
<organism evidence="4 5">
    <name type="scientific">Rosa chinensis</name>
    <name type="common">China rose</name>
    <dbReference type="NCBI Taxonomy" id="74649"/>
    <lineage>
        <taxon>Eukaryota</taxon>
        <taxon>Viridiplantae</taxon>
        <taxon>Streptophyta</taxon>
        <taxon>Embryophyta</taxon>
        <taxon>Tracheophyta</taxon>
        <taxon>Spermatophyta</taxon>
        <taxon>Magnoliopsida</taxon>
        <taxon>eudicotyledons</taxon>
        <taxon>Gunneridae</taxon>
        <taxon>Pentapetalae</taxon>
        <taxon>rosids</taxon>
        <taxon>fabids</taxon>
        <taxon>Rosales</taxon>
        <taxon>Rosaceae</taxon>
        <taxon>Rosoideae</taxon>
        <taxon>Rosoideae incertae sedis</taxon>
        <taxon>Rosa</taxon>
    </lineage>
</organism>